<reference evidence="5 6" key="1">
    <citation type="journal article" date="2020" name="Mol. Biol. Evol.">
        <title>Distinct Expression and Methylation Patterns for Genes with Different Fates following a Single Whole-Genome Duplication in Flowering Plants.</title>
        <authorList>
            <person name="Shi T."/>
            <person name="Rahmani R.S."/>
            <person name="Gugger P.F."/>
            <person name="Wang M."/>
            <person name="Li H."/>
            <person name="Zhang Y."/>
            <person name="Li Z."/>
            <person name="Wang Q."/>
            <person name="Van de Peer Y."/>
            <person name="Marchal K."/>
            <person name="Chen J."/>
        </authorList>
    </citation>
    <scope>NUCLEOTIDE SEQUENCE [LARGE SCALE GENOMIC DNA]</scope>
    <source>
        <tissue evidence="5">Leaf</tissue>
    </source>
</reference>
<dbReference type="InterPro" id="IPR025486">
    <property type="entry name" value="DUF4378"/>
</dbReference>
<accession>A0A822XJF7</accession>
<dbReference type="Pfam" id="PF14309">
    <property type="entry name" value="DUF4378"/>
    <property type="match status" value="1"/>
</dbReference>
<dbReference type="Proteomes" id="UP000607653">
    <property type="component" value="Unassembled WGS sequence"/>
</dbReference>
<dbReference type="Pfam" id="PF14383">
    <property type="entry name" value="VARLMGL"/>
    <property type="match status" value="1"/>
</dbReference>
<organism evidence="5 6">
    <name type="scientific">Nelumbo nucifera</name>
    <name type="common">Sacred lotus</name>
    <dbReference type="NCBI Taxonomy" id="4432"/>
    <lineage>
        <taxon>Eukaryota</taxon>
        <taxon>Viridiplantae</taxon>
        <taxon>Streptophyta</taxon>
        <taxon>Embryophyta</taxon>
        <taxon>Tracheophyta</taxon>
        <taxon>Spermatophyta</taxon>
        <taxon>Magnoliopsida</taxon>
        <taxon>Proteales</taxon>
        <taxon>Nelumbonaceae</taxon>
        <taxon>Nelumbo</taxon>
    </lineage>
</organism>
<dbReference type="PANTHER" id="PTHR46634">
    <property type="entry name" value="M REDUCTASE II SUBUNIT GAMMA, PUTATIVE (DUF3741)-RELATED"/>
    <property type="match status" value="1"/>
</dbReference>
<sequence>MHMNGMQQRRAHDLDKPFPGCMGRMVNFLDLSTGVAGNKLLTEKPHRDCSFLPRSQSEKSDPIRDQMDNKPIGYELRRAYSSKKSSGTPMKMLIAQEMSKETESKQKPPGVVAKLMGLEALPGHHPDSTGQRIQQKGCLLNSFTEPEAIFRYQHQESDISDREMQCEIHPVLEHKEYKDVYEVWQKSPKGNHTKDKSPQKGRQNENLNEKKMAFVRQKFTEAKRLATDEKLHQSKEFQDALEVLNSNTELFLKFLQEPNPLFSQHLFELRSIPPPTQTKRITVLKPSKNLENNRFSELEKKSEKQIKKQTQVFEENGWDKEKPCWSPVYTKQKVDISAQPTRIVVLKPSPGNNHDIKAIVSSPPSSPKLPHNHDFCDETEDNEAIGSREVAKQITQKMRENLNTHQRDDTLLSSVFSNGYTGDESSFNRSENEYVEEGNISDSEVMTPTLRHSWDYNRFGSPYSSSSFSRLSYSPESSVCREAKKRLSERWAMMASNGISQEQIQVQRKSSTLGEMLSLSDAKKPAKSGEEGPDVGLSVISSRSCGDEQDLMAPPSCLSSARDKDEGGEVSPRNLLRSRSVPVSSTVFGTRLNVEVPEPDVGKPVVPKESKPKGGKSTFKGKVSSLFSLRNKKSSKEKSNASPLAGFQGDSQSTPAEMPGIAKQHSSERSDDAPQCVTSSSLEGGVSSSRTSSPASICLGTKHGTFIDEAISIANQDQPSPISVLEAPFDDDVNTTSQPSGNIKSDQQAGLSVHHHSLRSNLIDKSPPIGSIARTLSWDDPCLIAARPNSLHLSRFATEAEEEQERFLFVQVLLSTAGLDYEEQSDVIFSRWHSEESPLDPSLIEKYLSLKDDKEQLHEAKRRQWRSNRRLLFDCVNAALMDITGYSSKANPWVKVSSTVQSKILVDSVVTLDKVWSCVKEWYSNSEGRCYSDESGDRNSLVVERMVRKEVAGKGWEDLMRLEIDTLGKQIEGEILQQLVEDAIVELTGGLC</sequence>
<evidence type="ECO:0000313" key="6">
    <source>
        <dbReference type="Proteomes" id="UP000607653"/>
    </source>
</evidence>
<evidence type="ECO:0000259" key="4">
    <source>
        <dbReference type="Pfam" id="PF14383"/>
    </source>
</evidence>
<proteinExistence type="predicted"/>
<feature type="region of interest" description="Disordered" evidence="1">
    <location>
        <begin position="595"/>
        <end position="695"/>
    </location>
</feature>
<dbReference type="EMBL" id="DUZY01000001">
    <property type="protein sequence ID" value="DAD20142.1"/>
    <property type="molecule type" value="Genomic_DNA"/>
</dbReference>
<dbReference type="PANTHER" id="PTHR46634:SF3">
    <property type="entry name" value="M REDUCTASE II SUBUNIT GAMMA, PUTATIVE (DUF3741)-RELATED"/>
    <property type="match status" value="1"/>
</dbReference>
<evidence type="ECO:0000313" key="5">
    <source>
        <dbReference type="EMBL" id="DAD20142.1"/>
    </source>
</evidence>
<dbReference type="Pfam" id="PF12552">
    <property type="entry name" value="DUF3741"/>
    <property type="match status" value="1"/>
</dbReference>
<comment type="caution">
    <text evidence="5">The sequence shown here is derived from an EMBL/GenBank/DDBJ whole genome shotgun (WGS) entry which is preliminary data.</text>
</comment>
<dbReference type="InterPro" id="IPR032795">
    <property type="entry name" value="DUF3741-assoc"/>
</dbReference>
<feature type="domain" description="DUF3741" evidence="2">
    <location>
        <begin position="216"/>
        <end position="259"/>
    </location>
</feature>
<evidence type="ECO:0000256" key="1">
    <source>
        <dbReference type="SAM" id="MobiDB-lite"/>
    </source>
</evidence>
<dbReference type="AlphaFoldDB" id="A0A822XJF7"/>
<feature type="domain" description="DUF3741" evidence="4">
    <location>
        <begin position="102"/>
        <end position="123"/>
    </location>
</feature>
<feature type="domain" description="DUF4378" evidence="3">
    <location>
        <begin position="807"/>
        <end position="982"/>
    </location>
</feature>
<feature type="region of interest" description="Disordered" evidence="1">
    <location>
        <begin position="519"/>
        <end position="577"/>
    </location>
</feature>
<name>A0A822XJF7_NELNU</name>
<feature type="compositionally biased region" description="Basic and acidic residues" evidence="1">
    <location>
        <begin position="521"/>
        <end position="530"/>
    </location>
</feature>
<feature type="compositionally biased region" description="Low complexity" evidence="1">
    <location>
        <begin position="679"/>
        <end position="695"/>
    </location>
</feature>
<feature type="region of interest" description="Disordered" evidence="1">
    <location>
        <begin position="186"/>
        <end position="207"/>
    </location>
</feature>
<gene>
    <name evidence="5" type="ORF">HUJ06_021605</name>
</gene>
<dbReference type="InterPro" id="IPR022212">
    <property type="entry name" value="DUF3741"/>
</dbReference>
<keyword evidence="6" id="KW-1185">Reference proteome</keyword>
<feature type="compositionally biased region" description="Basic and acidic residues" evidence="1">
    <location>
        <begin position="56"/>
        <end position="68"/>
    </location>
</feature>
<feature type="region of interest" description="Disordered" evidence="1">
    <location>
        <begin position="49"/>
        <end position="68"/>
    </location>
</feature>
<protein>
    <submittedName>
        <fullName evidence="5">Uncharacterized protein</fullName>
    </submittedName>
</protein>
<evidence type="ECO:0000259" key="2">
    <source>
        <dbReference type="Pfam" id="PF12552"/>
    </source>
</evidence>
<evidence type="ECO:0000259" key="3">
    <source>
        <dbReference type="Pfam" id="PF14309"/>
    </source>
</evidence>